<feature type="compositionally biased region" description="Basic and acidic residues" evidence="1">
    <location>
        <begin position="975"/>
        <end position="993"/>
    </location>
</feature>
<keyword evidence="4" id="KW-1185">Reference proteome</keyword>
<proteinExistence type="predicted"/>
<keyword evidence="2" id="KW-0812">Transmembrane</keyword>
<feature type="transmembrane region" description="Helical" evidence="2">
    <location>
        <begin position="240"/>
        <end position="262"/>
    </location>
</feature>
<evidence type="ECO:0000256" key="2">
    <source>
        <dbReference type="SAM" id="Phobius"/>
    </source>
</evidence>
<gene>
    <name evidence="3" type="ORF">C8Q71DRAFT_743673</name>
</gene>
<feature type="compositionally biased region" description="Polar residues" evidence="1">
    <location>
        <begin position="1032"/>
        <end position="1046"/>
    </location>
</feature>
<feature type="region of interest" description="Disordered" evidence="1">
    <location>
        <begin position="1"/>
        <end position="146"/>
    </location>
</feature>
<reference evidence="3 4" key="1">
    <citation type="journal article" date="2021" name="Environ. Microbiol.">
        <title>Gene family expansions and transcriptome signatures uncover fungal adaptations to wood decay.</title>
        <authorList>
            <person name="Hage H."/>
            <person name="Miyauchi S."/>
            <person name="Viragh M."/>
            <person name="Drula E."/>
            <person name="Min B."/>
            <person name="Chaduli D."/>
            <person name="Navarro D."/>
            <person name="Favel A."/>
            <person name="Norest M."/>
            <person name="Lesage-Meessen L."/>
            <person name="Balint B."/>
            <person name="Merenyi Z."/>
            <person name="de Eugenio L."/>
            <person name="Morin E."/>
            <person name="Martinez A.T."/>
            <person name="Baldrian P."/>
            <person name="Stursova M."/>
            <person name="Martinez M.J."/>
            <person name="Novotny C."/>
            <person name="Magnuson J.K."/>
            <person name="Spatafora J.W."/>
            <person name="Maurice S."/>
            <person name="Pangilinan J."/>
            <person name="Andreopoulos W."/>
            <person name="LaButti K."/>
            <person name="Hundley H."/>
            <person name="Na H."/>
            <person name="Kuo A."/>
            <person name="Barry K."/>
            <person name="Lipzen A."/>
            <person name="Henrissat B."/>
            <person name="Riley R."/>
            <person name="Ahrendt S."/>
            <person name="Nagy L.G."/>
            <person name="Grigoriev I.V."/>
            <person name="Martin F."/>
            <person name="Rosso M.N."/>
        </authorList>
    </citation>
    <scope>NUCLEOTIDE SEQUENCE [LARGE SCALE GENOMIC DNA]</scope>
    <source>
        <strain evidence="3 4">CIRM-BRFM 1785</strain>
    </source>
</reference>
<feature type="compositionally biased region" description="Polar residues" evidence="1">
    <location>
        <begin position="1053"/>
        <end position="1065"/>
    </location>
</feature>
<feature type="compositionally biased region" description="Low complexity" evidence="1">
    <location>
        <begin position="570"/>
        <end position="585"/>
    </location>
</feature>
<feature type="compositionally biased region" description="Basic residues" evidence="1">
    <location>
        <begin position="836"/>
        <end position="850"/>
    </location>
</feature>
<feature type="compositionally biased region" description="Basic and acidic residues" evidence="1">
    <location>
        <begin position="943"/>
        <end position="952"/>
    </location>
</feature>
<evidence type="ECO:0000313" key="4">
    <source>
        <dbReference type="Proteomes" id="UP000814176"/>
    </source>
</evidence>
<feature type="compositionally biased region" description="Polar residues" evidence="1">
    <location>
        <begin position="702"/>
        <end position="711"/>
    </location>
</feature>
<keyword evidence="2" id="KW-1133">Transmembrane helix</keyword>
<dbReference type="EMBL" id="JADCUA010000004">
    <property type="protein sequence ID" value="KAH9841143.1"/>
    <property type="molecule type" value="Genomic_DNA"/>
</dbReference>
<dbReference type="GeneID" id="72003630"/>
<organism evidence="3 4">
    <name type="scientific">Rhodofomes roseus</name>
    <dbReference type="NCBI Taxonomy" id="34475"/>
    <lineage>
        <taxon>Eukaryota</taxon>
        <taxon>Fungi</taxon>
        <taxon>Dikarya</taxon>
        <taxon>Basidiomycota</taxon>
        <taxon>Agaricomycotina</taxon>
        <taxon>Agaricomycetes</taxon>
        <taxon>Polyporales</taxon>
        <taxon>Rhodofomes</taxon>
    </lineage>
</organism>
<dbReference type="RefSeq" id="XP_047782609.1">
    <property type="nucleotide sequence ID" value="XM_047922898.1"/>
</dbReference>
<name>A0ABQ8KR90_9APHY</name>
<keyword evidence="2" id="KW-0472">Membrane</keyword>
<feature type="region of interest" description="Disordered" evidence="1">
    <location>
        <begin position="515"/>
        <end position="1080"/>
    </location>
</feature>
<feature type="compositionally biased region" description="Basic and acidic residues" evidence="1">
    <location>
        <begin position="121"/>
        <end position="134"/>
    </location>
</feature>
<protein>
    <recommendedName>
        <fullName evidence="5">Proteophosphoglycan ppg4</fullName>
    </recommendedName>
</protein>
<feature type="compositionally biased region" description="Basic and acidic residues" evidence="1">
    <location>
        <begin position="522"/>
        <end position="537"/>
    </location>
</feature>
<sequence length="1080" mass="117320">MSRQYDSSTPSSEDPSSKSSHPPSSSGSPPDSTGDLERPSTEEQPSSPPQSPPGKSSSSEGYPSWLPKRPPPPAPRSTLQSSVAGMYTAGAEPGPSTEPFVGRKPTPRSVRIVSLQGSDPQAEKESKARREPTDQSRAFSGPAHTRVWSRATSAGLTPTLFSAGSPQFPRPRFRSIGLHLELLRHPSWRMRCLFFLFPLFVFGHIPLQTFFDFNAVFILILIAKYPNPSAPGVPGSGRDWALAAAAYIACWFTWIFVIFIVYELLYSFYRRWRVKRPLMFPLYMSSPAFSLASMTSYTNFCFMYHIRMSAFSGEYASLRDGLAETANFYAQNWSTVILLMPRAALSLAVLLAFWSPQPGAIAQGDAGVSPRDGTFFRADGTLTDYARGVLIANAAWTAWRILVLFASFIGLWIVSGQGCAGLCGPRYRWEEDDAEKTATLVNDTLSEQDALPWSWKECTLLRIKDAHDFCLTTKQPRGAGRESREPSIPIEGMERIFAAVGLPSAHHPARRGVLSGELFESPEPRVGEEVPGDDEKRRMSKSAPELSDVAYPPPTARPKGKQPAAPPSAYPFAAYPAQVSSEESVPFPPSPEPDEEREPPTEPGEEEGEEGEEEEEEEEEEAEESEEPSDRRTSGSMSSLGRPVVSRYPFQFRAPTRASASSASHRSPMSRSSPHSTSTPSRSTHTHSTPSTRPSHSTQSTGNRESSDSPGASSNAHNTSMSSSFSGSVIPMPPRHPQVQRRARAGTVPALPASPTPAVYPAGRPRARTRTESVVTDTSMTFGQLPAPVFDSDLDPHEDSSLMDVPEAEGSIEEAEQEDSVGLLSQGPSPRASRVSLRHRASNLSHRRNNGSRSRSGRGSGSGSGSGSRSQSRSRTDSATSRSESARSRAQSLIHSLTAASRSSLDLARSRANSMVRLSDSPFESSASDAVLSSPENYTFGHPLREQWRAEEAGQGDVPEVPEVPEIALPSSESGSDHHSEGDEHPHELREARSNLSTNAPSAHAPSEQTSEWSSHTERLGIPIVGRRPTADDSQPDISTADQSYVTAPATVLGSTTTSVQTPSSWGEVARYPDETWRPA</sequence>
<feature type="transmembrane region" description="Helical" evidence="2">
    <location>
        <begin position="282"/>
        <end position="306"/>
    </location>
</feature>
<comment type="caution">
    <text evidence="3">The sequence shown here is derived from an EMBL/GenBank/DDBJ whole genome shotgun (WGS) entry which is preliminary data.</text>
</comment>
<feature type="compositionally biased region" description="Polar residues" evidence="1">
    <location>
        <begin position="772"/>
        <end position="782"/>
    </location>
</feature>
<evidence type="ECO:0000256" key="1">
    <source>
        <dbReference type="SAM" id="MobiDB-lite"/>
    </source>
</evidence>
<dbReference type="Proteomes" id="UP000814176">
    <property type="component" value="Unassembled WGS sequence"/>
</dbReference>
<feature type="compositionally biased region" description="Low complexity" evidence="1">
    <location>
        <begin position="653"/>
        <end position="701"/>
    </location>
</feature>
<feature type="compositionally biased region" description="Basic and acidic residues" evidence="1">
    <location>
        <begin position="1071"/>
        <end position="1080"/>
    </location>
</feature>
<feature type="compositionally biased region" description="Acidic residues" evidence="1">
    <location>
        <begin position="592"/>
        <end position="627"/>
    </location>
</feature>
<feature type="compositionally biased region" description="Polar residues" evidence="1">
    <location>
        <begin position="994"/>
        <end position="1014"/>
    </location>
</feature>
<accession>A0ABQ8KR90</accession>
<feature type="compositionally biased region" description="Low complexity" evidence="1">
    <location>
        <begin position="53"/>
        <end position="67"/>
    </location>
</feature>
<feature type="compositionally biased region" description="Low complexity" evidence="1">
    <location>
        <begin position="712"/>
        <end position="726"/>
    </location>
</feature>
<evidence type="ECO:0000313" key="3">
    <source>
        <dbReference type="EMBL" id="KAH9841143.1"/>
    </source>
</evidence>
<evidence type="ECO:0008006" key="5">
    <source>
        <dbReference type="Google" id="ProtNLM"/>
    </source>
</evidence>
<feature type="compositionally biased region" description="Acidic residues" evidence="1">
    <location>
        <begin position="806"/>
        <end position="819"/>
    </location>
</feature>
<feature type="compositionally biased region" description="Low complexity" evidence="1">
    <location>
        <begin position="867"/>
        <end position="914"/>
    </location>
</feature>
<feature type="compositionally biased region" description="Low complexity" evidence="1">
    <location>
        <begin position="1"/>
        <end position="32"/>
    </location>
</feature>
<feature type="transmembrane region" description="Helical" evidence="2">
    <location>
        <begin position="193"/>
        <end position="220"/>
    </location>
</feature>